<reference evidence="2" key="1">
    <citation type="submission" date="2021-01" db="EMBL/GenBank/DDBJ databases">
        <title>Modified the classification status of verrucomicrobia.</title>
        <authorList>
            <person name="Feng X."/>
        </authorList>
    </citation>
    <scope>NUCLEOTIDE SEQUENCE</scope>
    <source>
        <strain evidence="2">KCTC 22201</strain>
    </source>
</reference>
<comment type="caution">
    <text evidence="2">The sequence shown here is derived from an EMBL/GenBank/DDBJ whole genome shotgun (WGS) entry which is preliminary data.</text>
</comment>
<evidence type="ECO:0000313" key="3">
    <source>
        <dbReference type="Proteomes" id="UP000658278"/>
    </source>
</evidence>
<dbReference type="Gene3D" id="3.40.50.2000">
    <property type="entry name" value="Glycogen Phosphorylase B"/>
    <property type="match status" value="2"/>
</dbReference>
<gene>
    <name evidence="2" type="ORF">JIN81_07825</name>
</gene>
<keyword evidence="3" id="KW-1185">Reference proteome</keyword>
<dbReference type="Pfam" id="PF00534">
    <property type="entry name" value="Glycos_transf_1"/>
    <property type="match status" value="1"/>
</dbReference>
<evidence type="ECO:0000313" key="2">
    <source>
        <dbReference type="EMBL" id="MBK1826923.1"/>
    </source>
</evidence>
<name>A0A934VB19_9BACT</name>
<evidence type="ECO:0000259" key="1">
    <source>
        <dbReference type="Pfam" id="PF00534"/>
    </source>
</evidence>
<dbReference type="CDD" id="cd03801">
    <property type="entry name" value="GT4_PimA-like"/>
    <property type="match status" value="1"/>
</dbReference>
<dbReference type="RefSeq" id="WP_200278336.1">
    <property type="nucleotide sequence ID" value="NZ_JAENII010000004.1"/>
</dbReference>
<dbReference type="PANTHER" id="PTHR12526:SF584">
    <property type="entry name" value="GLYCOSYLTRANSFERASE"/>
    <property type="match status" value="1"/>
</dbReference>
<dbReference type="GO" id="GO:0016757">
    <property type="term" value="F:glycosyltransferase activity"/>
    <property type="evidence" value="ECO:0007669"/>
    <property type="project" value="InterPro"/>
</dbReference>
<dbReference type="InterPro" id="IPR001296">
    <property type="entry name" value="Glyco_trans_1"/>
</dbReference>
<protein>
    <submittedName>
        <fullName evidence="2">Glycosyltransferase family 4 protein</fullName>
    </submittedName>
</protein>
<feature type="domain" description="Glycosyl transferase family 1" evidence="1">
    <location>
        <begin position="247"/>
        <end position="406"/>
    </location>
</feature>
<sequence>MEFPYTDDEIRSAVFLVRADPIICGHSTEARNLAEAAVAMGLEEVHIVSYPIDVLQESGLPLKPLETISRYSNGILVDRPEPLGDYKVLDGRLGLGIGGHLVDLLHKLPGKTLLMDLYLVPHGMMVMNAVNSFRMSGCEANVFTVGEAVGSDITNVVNNALAEGRTGAAQMVLSNFLEHDHPVAVSRFTKDLIVAAGRQVDEALGTKFTGQLESRVGISFPAIDTSAYTSLDMKRDEVDAILAKRGLERDGYAMFLSRIAPAKGVDDLLEAWTTSELYGKKKLIICGNGPAKDEMRQRAAELDGIEVLDDVSDDEKGALMNGCYTWCLPSKPKPEFIETFGIAVAEKMLAGGLGPVITTRTGGIPEASGGHCLEHGAGNVDELRDCLNRVAAMTDEERAELATAARQFALQFDRQEILARLVSRASHKVQAA</sequence>
<proteinExistence type="predicted"/>
<dbReference type="PANTHER" id="PTHR12526">
    <property type="entry name" value="GLYCOSYLTRANSFERASE"/>
    <property type="match status" value="1"/>
</dbReference>
<organism evidence="2 3">
    <name type="scientific">Haloferula rosea</name>
    <dbReference type="NCBI Taxonomy" id="490093"/>
    <lineage>
        <taxon>Bacteria</taxon>
        <taxon>Pseudomonadati</taxon>
        <taxon>Verrucomicrobiota</taxon>
        <taxon>Verrucomicrobiia</taxon>
        <taxon>Verrucomicrobiales</taxon>
        <taxon>Verrucomicrobiaceae</taxon>
        <taxon>Haloferula</taxon>
    </lineage>
</organism>
<dbReference type="EMBL" id="JAENII010000004">
    <property type="protein sequence ID" value="MBK1826923.1"/>
    <property type="molecule type" value="Genomic_DNA"/>
</dbReference>
<accession>A0A934VB19</accession>
<dbReference type="Proteomes" id="UP000658278">
    <property type="component" value="Unassembled WGS sequence"/>
</dbReference>
<dbReference type="AlphaFoldDB" id="A0A934VB19"/>
<dbReference type="SUPFAM" id="SSF53756">
    <property type="entry name" value="UDP-Glycosyltransferase/glycogen phosphorylase"/>
    <property type="match status" value="1"/>
</dbReference>